<dbReference type="Proteomes" id="UP000753961">
    <property type="component" value="Unassembled WGS sequence"/>
</dbReference>
<dbReference type="PANTHER" id="PTHR15160">
    <property type="entry name" value="VON HIPPEL-LINDAU PROTEIN"/>
    <property type="match status" value="1"/>
</dbReference>
<organism evidence="4 5">
    <name type="scientific">Membranihabitans marinus</name>
    <dbReference type="NCBI Taxonomy" id="1227546"/>
    <lineage>
        <taxon>Bacteria</taxon>
        <taxon>Pseudomonadati</taxon>
        <taxon>Bacteroidota</taxon>
        <taxon>Saprospiria</taxon>
        <taxon>Saprospirales</taxon>
        <taxon>Saprospiraceae</taxon>
        <taxon>Membranihabitans</taxon>
    </lineage>
</organism>
<dbReference type="RefSeq" id="WP_222578808.1">
    <property type="nucleotide sequence ID" value="NZ_JAHVHU010000004.1"/>
</dbReference>
<dbReference type="Gene3D" id="3.10.690.10">
    <property type="entry name" value="Bifunctional nuclease domain"/>
    <property type="match status" value="1"/>
</dbReference>
<accession>A0A953HSV1</accession>
<dbReference type="EMBL" id="JAHVHU010000004">
    <property type="protein sequence ID" value="MBY5957288.1"/>
    <property type="molecule type" value="Genomic_DNA"/>
</dbReference>
<keyword evidence="5" id="KW-1185">Reference proteome</keyword>
<proteinExistence type="predicted"/>
<dbReference type="Pfam" id="PF02151">
    <property type="entry name" value="UVR"/>
    <property type="match status" value="1"/>
</dbReference>
<dbReference type="InterPro" id="IPR003729">
    <property type="entry name" value="Bi_nuclease_dom"/>
</dbReference>
<protein>
    <submittedName>
        <fullName evidence="4">Bifunctional nuclease family protein</fullName>
    </submittedName>
</protein>
<evidence type="ECO:0000313" key="5">
    <source>
        <dbReference type="Proteomes" id="UP000753961"/>
    </source>
</evidence>
<gene>
    <name evidence="4" type="ORF">KUV50_04010</name>
</gene>
<sequence>MKKIELDIIALSHSVTQSNNYAVVLGEQEGVRRLPIVIGGFEAQAIAVAMERMSPTRPLTHDLFKNTLNIFEIDLKEIIINDLLDGVFYAKLICQHDNKLIEVDSRTSDALALAVRFNCPVFTYEFILESAGVILEGDEESKKTAPPPKKGKRKGLESYSVDTLNKMLEEAIQKEDYEKAAKIRDEMARRSKDS</sequence>
<dbReference type="SUPFAM" id="SSF103256">
    <property type="entry name" value="Hypothetical protein TM0160"/>
    <property type="match status" value="1"/>
</dbReference>
<dbReference type="Gene3D" id="4.10.860.10">
    <property type="entry name" value="UVR domain"/>
    <property type="match status" value="1"/>
</dbReference>
<evidence type="ECO:0000259" key="2">
    <source>
        <dbReference type="PROSITE" id="PS50151"/>
    </source>
</evidence>
<feature type="domain" description="BFN" evidence="3">
    <location>
        <begin position="3"/>
        <end position="135"/>
    </location>
</feature>
<dbReference type="GO" id="GO:0004518">
    <property type="term" value="F:nuclease activity"/>
    <property type="evidence" value="ECO:0007669"/>
    <property type="project" value="InterPro"/>
</dbReference>
<evidence type="ECO:0000313" key="4">
    <source>
        <dbReference type="EMBL" id="MBY5957288.1"/>
    </source>
</evidence>
<evidence type="ECO:0000259" key="3">
    <source>
        <dbReference type="PROSITE" id="PS51658"/>
    </source>
</evidence>
<feature type="domain" description="UVR" evidence="2">
    <location>
        <begin position="158"/>
        <end position="193"/>
    </location>
</feature>
<dbReference type="AlphaFoldDB" id="A0A953HSV1"/>
<feature type="region of interest" description="Disordered" evidence="1">
    <location>
        <begin position="138"/>
        <end position="158"/>
    </location>
</feature>
<dbReference type="InterPro" id="IPR001943">
    <property type="entry name" value="UVR_dom"/>
</dbReference>
<dbReference type="PANTHER" id="PTHR15160:SF1">
    <property type="entry name" value="VON HIPPEL-LINDAU DISEASE TUMOR SUPPRESSOR"/>
    <property type="match status" value="1"/>
</dbReference>
<evidence type="ECO:0000256" key="1">
    <source>
        <dbReference type="SAM" id="MobiDB-lite"/>
    </source>
</evidence>
<comment type="caution">
    <text evidence="4">The sequence shown here is derived from an EMBL/GenBank/DDBJ whole genome shotgun (WGS) entry which is preliminary data.</text>
</comment>
<dbReference type="Pfam" id="PF02577">
    <property type="entry name" value="BFN_dom"/>
    <property type="match status" value="1"/>
</dbReference>
<dbReference type="PROSITE" id="PS51658">
    <property type="entry name" value="BFN"/>
    <property type="match status" value="1"/>
</dbReference>
<name>A0A953HSV1_9BACT</name>
<dbReference type="PROSITE" id="PS50151">
    <property type="entry name" value="UVR"/>
    <property type="match status" value="1"/>
</dbReference>
<dbReference type="InterPro" id="IPR036104">
    <property type="entry name" value="BFN_sf"/>
</dbReference>
<reference evidence="4" key="1">
    <citation type="submission" date="2021-06" db="EMBL/GenBank/DDBJ databases">
        <title>44 bacteria genomes isolated from Dapeng, Shenzhen.</title>
        <authorList>
            <person name="Zheng W."/>
            <person name="Yu S."/>
            <person name="Huang Y."/>
        </authorList>
    </citation>
    <scope>NUCLEOTIDE SEQUENCE</scope>
    <source>
        <strain evidence="4">DP5N28-2</strain>
    </source>
</reference>